<dbReference type="NCBIfam" id="TIGR03495">
    <property type="entry name" value="phage_LysB"/>
    <property type="match status" value="1"/>
</dbReference>
<comment type="caution">
    <text evidence="1">The sequence shown here is derived from an EMBL/GenBank/DDBJ whole genome shotgun (WGS) entry which is preliminary data.</text>
</comment>
<evidence type="ECO:0000313" key="1">
    <source>
        <dbReference type="EMBL" id="RGP54419.1"/>
    </source>
</evidence>
<organism evidence="1 2">
    <name type="scientific">Pseudomonas abyssi</name>
    <dbReference type="NCBI Taxonomy" id="170540"/>
    <lineage>
        <taxon>Bacteria</taxon>
        <taxon>Pseudomonadati</taxon>
        <taxon>Pseudomonadota</taxon>
        <taxon>Gammaproteobacteria</taxon>
        <taxon>Pseudomonadales</taxon>
        <taxon>Pseudomonadaceae</taxon>
        <taxon>Pseudomonas</taxon>
    </lineage>
</organism>
<name>A0A395R3N7_9PSED</name>
<dbReference type="Proteomes" id="UP000265411">
    <property type="component" value="Unassembled WGS sequence"/>
</dbReference>
<reference evidence="1 2" key="1">
    <citation type="journal article" date="2018" name="Syst. Appl. Microbiol.">
        <title>Pseudomonas gallaeciensis sp. nov., isolated from crude-oil-contaminated intertidal sand samples after the Prestige oil spill.</title>
        <authorList>
            <person name="Mulet M."/>
            <person name="Sanchez D."/>
            <person name="Rodriguez A.C."/>
            <person name="Nogales B."/>
            <person name="Bosch R."/>
            <person name="Busquets A."/>
            <person name="Gomila M."/>
            <person name="Lalucat J."/>
            <person name="Garcia-Valdes E."/>
        </authorList>
    </citation>
    <scope>NUCLEOTIDE SEQUENCE [LARGE SCALE GENOMIC DNA]</scope>
    <source>
        <strain evidence="1 2">V113</strain>
    </source>
</reference>
<dbReference type="EMBL" id="LMAZ01000003">
    <property type="protein sequence ID" value="RGP54419.1"/>
    <property type="molecule type" value="Genomic_DNA"/>
</dbReference>
<dbReference type="OrthoDB" id="8658549at2"/>
<protein>
    <recommendedName>
        <fullName evidence="3">LysB family phage lysis regulatory protein</fullName>
    </recommendedName>
</protein>
<evidence type="ECO:0000313" key="2">
    <source>
        <dbReference type="Proteomes" id="UP000265411"/>
    </source>
</evidence>
<dbReference type="AlphaFoldDB" id="A0A395R3N7"/>
<keyword evidence="2" id="KW-1185">Reference proteome</keyword>
<accession>A0A395R3N7</accession>
<evidence type="ECO:0008006" key="3">
    <source>
        <dbReference type="Google" id="ProtNLM"/>
    </source>
</evidence>
<sequence>MSTIRQTILGLVLLGALAALVFIQQQRVELAQGDTKLASQRAATAEQESERSQLVINELHASLITERAAQQQLQTTQQHLRQTLRNRQLKIEALTRENEELRDWFDTELPVVARRLRERPAITGAASYQDWLSRRDALHPVSGAAPDQRPAAD</sequence>
<gene>
    <name evidence="1" type="ORF">ASB58_11095</name>
</gene>
<dbReference type="InterPro" id="IPR020000">
    <property type="entry name" value="Phage_P2_LysB"/>
</dbReference>
<proteinExistence type="predicted"/>